<evidence type="ECO:0000256" key="1">
    <source>
        <dbReference type="SAM" id="SignalP"/>
    </source>
</evidence>
<dbReference type="SUPFAM" id="SSF50199">
    <property type="entry name" value="Staphylococcal nuclease"/>
    <property type="match status" value="1"/>
</dbReference>
<name>A0A0P1I3K2_9RHOB</name>
<gene>
    <name evidence="3" type="primary">exoI</name>
    <name evidence="3" type="ORF">PH7735_00846</name>
</gene>
<protein>
    <submittedName>
        <fullName evidence="3">Succinoglycan biosynthesis protein ExoI</fullName>
    </submittedName>
</protein>
<dbReference type="AlphaFoldDB" id="A0A0P1I3K2"/>
<dbReference type="InterPro" id="IPR016071">
    <property type="entry name" value="Staphylococal_nuclease_OB-fold"/>
</dbReference>
<evidence type="ECO:0000313" key="4">
    <source>
        <dbReference type="Proteomes" id="UP000051870"/>
    </source>
</evidence>
<evidence type="ECO:0000259" key="2">
    <source>
        <dbReference type="PROSITE" id="PS50830"/>
    </source>
</evidence>
<dbReference type="GeneID" id="83879916"/>
<accession>A0A0P1I3K2</accession>
<reference evidence="4" key="1">
    <citation type="submission" date="2015-09" db="EMBL/GenBank/DDBJ databases">
        <authorList>
            <person name="Rodrigo-Torres Lidia"/>
            <person name="Arahal R.David."/>
        </authorList>
    </citation>
    <scope>NUCLEOTIDE SEQUENCE [LARGE SCALE GENOMIC DNA]</scope>
    <source>
        <strain evidence="4">CECT 7735</strain>
    </source>
</reference>
<dbReference type="Pfam" id="PF00565">
    <property type="entry name" value="SNase"/>
    <property type="match status" value="1"/>
</dbReference>
<dbReference type="SMART" id="SM00318">
    <property type="entry name" value="SNc"/>
    <property type="match status" value="1"/>
</dbReference>
<keyword evidence="4" id="KW-1185">Reference proteome</keyword>
<keyword evidence="1" id="KW-0732">Signal</keyword>
<dbReference type="Proteomes" id="UP000051870">
    <property type="component" value="Unassembled WGS sequence"/>
</dbReference>
<dbReference type="EMBL" id="CYTW01000001">
    <property type="protein sequence ID" value="CUJ87964.1"/>
    <property type="molecule type" value="Genomic_DNA"/>
</dbReference>
<feature type="signal peptide" evidence="1">
    <location>
        <begin position="1"/>
        <end position="17"/>
    </location>
</feature>
<feature type="domain" description="TNase-like" evidence="2">
    <location>
        <begin position="29"/>
        <end position="144"/>
    </location>
</feature>
<feature type="chain" id="PRO_5006064842" evidence="1">
    <location>
        <begin position="18"/>
        <end position="224"/>
    </location>
</feature>
<dbReference type="PANTHER" id="PTHR12302:SF26">
    <property type="entry name" value="BLR1266 PROTEIN"/>
    <property type="match status" value="1"/>
</dbReference>
<dbReference type="RefSeq" id="WP_058310032.1">
    <property type="nucleotide sequence ID" value="NZ_CYTW01000001.1"/>
</dbReference>
<dbReference type="InterPro" id="IPR035437">
    <property type="entry name" value="SNase_OB-fold_sf"/>
</dbReference>
<organism evidence="3 4">
    <name type="scientific">Shimia thalassica</name>
    <dbReference type="NCBI Taxonomy" id="1715693"/>
    <lineage>
        <taxon>Bacteria</taxon>
        <taxon>Pseudomonadati</taxon>
        <taxon>Pseudomonadota</taxon>
        <taxon>Alphaproteobacteria</taxon>
        <taxon>Rhodobacterales</taxon>
        <taxon>Roseobacteraceae</taxon>
    </lineage>
</organism>
<dbReference type="STRING" id="1715693.PH7735_00846"/>
<dbReference type="PROSITE" id="PS50830">
    <property type="entry name" value="TNASE_3"/>
    <property type="match status" value="1"/>
</dbReference>
<proteinExistence type="predicted"/>
<dbReference type="PANTHER" id="PTHR12302">
    <property type="entry name" value="EBNA2 BINDING PROTEIN P100"/>
    <property type="match status" value="1"/>
</dbReference>
<evidence type="ECO:0000313" key="3">
    <source>
        <dbReference type="EMBL" id="CUJ87964.1"/>
    </source>
</evidence>
<dbReference type="Gene3D" id="2.40.50.90">
    <property type="match status" value="1"/>
</dbReference>
<sequence length="224" mass="25195">MIRLISLLLALSSPAFAAEPPTLSGRASVIDGDTIDLHGTRIRLHGIDAPESGQRCQDAKSKSWRCGQKAAWALDHAIDRQRVTCRITGKDRYDRLIGTCSVGDTDLNGWMVQNGWAVAYRKYSNDYTAHERYAQNAELGLWQGSFVRPDKWRNGARLEAHTPVRAAPQSGNCNIKGNISSKGARIYHMPGTKWYSRTKISERYGERWFCSEADARNAGWRRAR</sequence>